<organism evidence="2 3">
    <name type="scientific">Mytilus edulis</name>
    <name type="common">Blue mussel</name>
    <dbReference type="NCBI Taxonomy" id="6550"/>
    <lineage>
        <taxon>Eukaryota</taxon>
        <taxon>Metazoa</taxon>
        <taxon>Spiralia</taxon>
        <taxon>Lophotrochozoa</taxon>
        <taxon>Mollusca</taxon>
        <taxon>Bivalvia</taxon>
        <taxon>Autobranchia</taxon>
        <taxon>Pteriomorphia</taxon>
        <taxon>Mytilida</taxon>
        <taxon>Mytiloidea</taxon>
        <taxon>Mytilidae</taxon>
        <taxon>Mytilinae</taxon>
        <taxon>Mytilus</taxon>
    </lineage>
</organism>
<name>A0A8S3UK95_MYTED</name>
<dbReference type="AlphaFoldDB" id="A0A8S3UK95"/>
<evidence type="ECO:0000256" key="1">
    <source>
        <dbReference type="SAM" id="MobiDB-lite"/>
    </source>
</evidence>
<proteinExistence type="predicted"/>
<dbReference type="Proteomes" id="UP000683360">
    <property type="component" value="Unassembled WGS sequence"/>
</dbReference>
<reference evidence="2" key="1">
    <citation type="submission" date="2021-03" db="EMBL/GenBank/DDBJ databases">
        <authorList>
            <person name="Bekaert M."/>
        </authorList>
    </citation>
    <scope>NUCLEOTIDE SEQUENCE</scope>
</reference>
<feature type="compositionally biased region" description="Basic and acidic residues" evidence="1">
    <location>
        <begin position="23"/>
        <end position="40"/>
    </location>
</feature>
<feature type="region of interest" description="Disordered" evidence="1">
    <location>
        <begin position="1"/>
        <end position="53"/>
    </location>
</feature>
<comment type="caution">
    <text evidence="2">The sequence shown here is derived from an EMBL/GenBank/DDBJ whole genome shotgun (WGS) entry which is preliminary data.</text>
</comment>
<evidence type="ECO:0000313" key="3">
    <source>
        <dbReference type="Proteomes" id="UP000683360"/>
    </source>
</evidence>
<gene>
    <name evidence="2" type="ORF">MEDL_58468</name>
</gene>
<sequence>MPNKRNAIGSPSRAMGKKRRTTSRTEGKRVQHEEIAPKKDRAGRRRTAKKTKEVGHVVAEVPVETADISSGEYYLNKKLYGGLNKLCPVEKFAKALHWIIQLKSRNDDILHYLNDFLLVESSKSWQYFELFQEVCNNIGIPLASDKDYITYVFWV</sequence>
<keyword evidence="3" id="KW-1185">Reference proteome</keyword>
<protein>
    <submittedName>
        <fullName evidence="2">Uncharacterized protein</fullName>
    </submittedName>
</protein>
<evidence type="ECO:0000313" key="2">
    <source>
        <dbReference type="EMBL" id="CAG2246507.1"/>
    </source>
</evidence>
<dbReference type="EMBL" id="CAJPWZ010002870">
    <property type="protein sequence ID" value="CAG2246507.1"/>
    <property type="molecule type" value="Genomic_DNA"/>
</dbReference>
<accession>A0A8S3UK95</accession>